<keyword evidence="3" id="KW-1185">Reference proteome</keyword>
<dbReference type="AlphaFoldDB" id="A0AAV4W9C3"/>
<gene>
    <name evidence="2" type="ORF">CDAR_14851</name>
</gene>
<comment type="caution">
    <text evidence="2">The sequence shown here is derived from an EMBL/GenBank/DDBJ whole genome shotgun (WGS) entry which is preliminary data.</text>
</comment>
<protein>
    <submittedName>
        <fullName evidence="2">Uncharacterized protein</fullName>
    </submittedName>
</protein>
<reference evidence="2 3" key="1">
    <citation type="submission" date="2021-06" db="EMBL/GenBank/DDBJ databases">
        <title>Caerostris darwini draft genome.</title>
        <authorList>
            <person name="Kono N."/>
            <person name="Arakawa K."/>
        </authorList>
    </citation>
    <scope>NUCLEOTIDE SEQUENCE [LARGE SCALE GENOMIC DNA]</scope>
</reference>
<proteinExistence type="predicted"/>
<evidence type="ECO:0000313" key="2">
    <source>
        <dbReference type="EMBL" id="GIY78556.1"/>
    </source>
</evidence>
<evidence type="ECO:0000313" key="3">
    <source>
        <dbReference type="Proteomes" id="UP001054837"/>
    </source>
</evidence>
<dbReference type="EMBL" id="BPLQ01014259">
    <property type="protein sequence ID" value="GIY78556.1"/>
    <property type="molecule type" value="Genomic_DNA"/>
</dbReference>
<dbReference type="Proteomes" id="UP001054837">
    <property type="component" value="Unassembled WGS sequence"/>
</dbReference>
<evidence type="ECO:0000256" key="1">
    <source>
        <dbReference type="SAM" id="MobiDB-lite"/>
    </source>
</evidence>
<accession>A0AAV4W9C3</accession>
<feature type="compositionally biased region" description="Polar residues" evidence="1">
    <location>
        <begin position="16"/>
        <end position="25"/>
    </location>
</feature>
<sequence>MGGGKSQEKPHHHPTTRFNQQQIPSNHGYGIVCPTPSIPPLLFRLQEQLLLEEQGALGTTIRGSSSNSVGGGSFSEPACRLAEKNKGSLLFALHPPVTASRLTTTWGGKEATVIVSWKTLVPPHPSATKDGGDKGKKVFLSFSFDAGDEGNDRFSICR</sequence>
<name>A0AAV4W9C3_9ARAC</name>
<feature type="region of interest" description="Disordered" evidence="1">
    <location>
        <begin position="1"/>
        <end position="30"/>
    </location>
</feature>
<organism evidence="2 3">
    <name type="scientific">Caerostris darwini</name>
    <dbReference type="NCBI Taxonomy" id="1538125"/>
    <lineage>
        <taxon>Eukaryota</taxon>
        <taxon>Metazoa</taxon>
        <taxon>Ecdysozoa</taxon>
        <taxon>Arthropoda</taxon>
        <taxon>Chelicerata</taxon>
        <taxon>Arachnida</taxon>
        <taxon>Araneae</taxon>
        <taxon>Araneomorphae</taxon>
        <taxon>Entelegynae</taxon>
        <taxon>Araneoidea</taxon>
        <taxon>Araneidae</taxon>
        <taxon>Caerostris</taxon>
    </lineage>
</organism>